<dbReference type="PANTHER" id="PTHR43280:SF28">
    <property type="entry name" value="HTH-TYPE TRANSCRIPTIONAL ACTIVATOR RHAS"/>
    <property type="match status" value="1"/>
</dbReference>
<dbReference type="Gene3D" id="1.10.10.60">
    <property type="entry name" value="Homeodomain-like"/>
    <property type="match status" value="2"/>
</dbReference>
<dbReference type="PANTHER" id="PTHR43280">
    <property type="entry name" value="ARAC-FAMILY TRANSCRIPTIONAL REGULATOR"/>
    <property type="match status" value="1"/>
</dbReference>
<feature type="domain" description="Response regulatory" evidence="8">
    <location>
        <begin position="2"/>
        <end position="120"/>
    </location>
</feature>
<comment type="function">
    <text evidence="5">May play the central regulatory role in sporulation. It may be an element of the effector pathway responsible for the activation of sporulation genes in response to nutritional stress. Spo0A may act in concert with spo0H (a sigma factor) to control the expression of some genes that are critical to the sporulation process.</text>
</comment>
<dbReference type="InterPro" id="IPR001789">
    <property type="entry name" value="Sig_transdc_resp-reg_receiver"/>
</dbReference>
<keyword evidence="2" id="KW-0805">Transcription regulation</keyword>
<accession>A0AAQ1MB97</accession>
<reference evidence="9 12" key="3">
    <citation type="journal article" date="2019" name="Nat. Med.">
        <title>A library of human gut bacterial isolates paired with longitudinal multiomics data enables mechanistic microbiome research.</title>
        <authorList>
            <person name="Poyet M."/>
            <person name="Groussin M."/>
            <person name="Gibbons S.M."/>
            <person name="Avila-Pacheco J."/>
            <person name="Jiang X."/>
            <person name="Kearney S.M."/>
            <person name="Perrotta A.R."/>
            <person name="Berdy B."/>
            <person name="Zhao S."/>
            <person name="Lieberman T.D."/>
            <person name="Swanson P.K."/>
            <person name="Smith M."/>
            <person name="Roesemann S."/>
            <person name="Alexander J.E."/>
            <person name="Rich S.A."/>
            <person name="Livny J."/>
            <person name="Vlamakis H."/>
            <person name="Clish C."/>
            <person name="Bullock K."/>
            <person name="Deik A."/>
            <person name="Scott J."/>
            <person name="Pierce K.A."/>
            <person name="Xavier R.J."/>
            <person name="Alm E.J."/>
        </authorList>
    </citation>
    <scope>NUCLEOTIDE SEQUENCE [LARGE SCALE GENOMIC DNA]</scope>
    <source>
        <strain evidence="9 12">BIOML-A2</strain>
    </source>
</reference>
<evidence type="ECO:0000313" key="10">
    <source>
        <dbReference type="EMBL" id="SHF66929.1"/>
    </source>
</evidence>
<dbReference type="InterPro" id="IPR018062">
    <property type="entry name" value="HTH_AraC-typ_CS"/>
</dbReference>
<sequence>MKILIADDEAPIRDWFAYVLTQKIPGLKAQVETAAGGLEALEKMEKDPPDVVFADIKMPGLDGIGHIEQAKERFPRTVFVILTNHAEFTFAQRAVGLGVYDYLLKSEITAEKVAQTLADIQKGFFTAAPQPAGAGEVERIEEPEGVDWPALARRLGADRPGRYRAVAVRGADRGAVLQRRLPDTPLTPVLWGDCWEALLPAGAAGFPGWEPPFAVGLSAPHAGVEGLQAALQEAVGSLNTAFLSGRPGLYRWGDCQEPPQLSGALHALRKRLSTEIAYGGVSAIRGDLSQFLTRCAQADPTRVDWVRKNCHRLLAQMEDRYLQELREIEPDARRVGKPVRSLEDFRAQMEEMLAAVEERQGERDVPAIDTAVRYIERHYGDSALSLTKLAGSVHLSPEYFCRLFKQKTGVSYGTYLTTYRLTRARELICTTDLKMAEVARQVGYENASYFSRLYKKHMGLSPEQERRAAPPAGQN</sequence>
<reference evidence="10" key="1">
    <citation type="submission" date="2016-11" db="EMBL/GenBank/DDBJ databases">
        <authorList>
            <person name="Varghese N."/>
            <person name="Submissions S."/>
        </authorList>
    </citation>
    <scope>NUCLEOTIDE SEQUENCE</scope>
    <source>
        <strain evidence="10">DSM 4029</strain>
    </source>
</reference>
<dbReference type="PROSITE" id="PS50110">
    <property type="entry name" value="RESPONSE_REGULATORY"/>
    <property type="match status" value="1"/>
</dbReference>
<evidence type="ECO:0000256" key="5">
    <source>
        <dbReference type="ARBA" id="ARBA00024867"/>
    </source>
</evidence>
<dbReference type="EMBL" id="FQVY01000001">
    <property type="protein sequence ID" value="SHF66929.1"/>
    <property type="molecule type" value="Genomic_DNA"/>
</dbReference>
<keyword evidence="12" id="KW-1185">Reference proteome</keyword>
<keyword evidence="6" id="KW-0597">Phosphoprotein</keyword>
<dbReference type="SUPFAM" id="SSF46689">
    <property type="entry name" value="Homeodomain-like"/>
    <property type="match status" value="2"/>
</dbReference>
<comment type="caution">
    <text evidence="10">The sequence shown here is derived from an EMBL/GenBank/DDBJ whole genome shotgun (WGS) entry which is preliminary data.</text>
</comment>
<dbReference type="GO" id="GO:0043565">
    <property type="term" value="F:sequence-specific DNA binding"/>
    <property type="evidence" value="ECO:0007669"/>
    <property type="project" value="InterPro"/>
</dbReference>
<dbReference type="Pfam" id="PF12833">
    <property type="entry name" value="HTH_18"/>
    <property type="match status" value="1"/>
</dbReference>
<dbReference type="InterPro" id="IPR020449">
    <property type="entry name" value="Tscrpt_reg_AraC-type_HTH"/>
</dbReference>
<dbReference type="Gene3D" id="3.40.50.2300">
    <property type="match status" value="1"/>
</dbReference>
<dbReference type="InterPro" id="IPR011006">
    <property type="entry name" value="CheY-like_superfamily"/>
</dbReference>
<evidence type="ECO:0000259" key="7">
    <source>
        <dbReference type="PROSITE" id="PS01124"/>
    </source>
</evidence>
<dbReference type="PROSITE" id="PS01124">
    <property type="entry name" value="HTH_ARAC_FAMILY_2"/>
    <property type="match status" value="1"/>
</dbReference>
<evidence type="ECO:0000256" key="4">
    <source>
        <dbReference type="ARBA" id="ARBA00023163"/>
    </source>
</evidence>
<feature type="modified residue" description="4-aspartylphosphate" evidence="6">
    <location>
        <position position="55"/>
    </location>
</feature>
<dbReference type="Proteomes" id="UP000184089">
    <property type="component" value="Unassembled WGS sequence"/>
</dbReference>
<dbReference type="InterPro" id="IPR009057">
    <property type="entry name" value="Homeodomain-like_sf"/>
</dbReference>
<name>A0AAQ1MB97_9FIRM</name>
<dbReference type="GO" id="GO:0003700">
    <property type="term" value="F:DNA-binding transcription factor activity"/>
    <property type="evidence" value="ECO:0007669"/>
    <property type="project" value="InterPro"/>
</dbReference>
<keyword evidence="3" id="KW-0238">DNA-binding</keyword>
<dbReference type="GO" id="GO:0000160">
    <property type="term" value="P:phosphorelay signal transduction system"/>
    <property type="evidence" value="ECO:0007669"/>
    <property type="project" value="InterPro"/>
</dbReference>
<dbReference type="SMART" id="SM00342">
    <property type="entry name" value="HTH_ARAC"/>
    <property type="match status" value="1"/>
</dbReference>
<dbReference type="AlphaFoldDB" id="A0AAQ1MB97"/>
<protein>
    <recommendedName>
        <fullName evidence="1">Stage 0 sporulation protein A homolog</fullName>
    </recommendedName>
</protein>
<evidence type="ECO:0000256" key="6">
    <source>
        <dbReference type="PROSITE-ProRule" id="PRU00169"/>
    </source>
</evidence>
<dbReference type="SUPFAM" id="SSF52172">
    <property type="entry name" value="CheY-like"/>
    <property type="match status" value="1"/>
</dbReference>
<evidence type="ECO:0000256" key="3">
    <source>
        <dbReference type="ARBA" id="ARBA00023125"/>
    </source>
</evidence>
<keyword evidence="4" id="KW-0804">Transcription</keyword>
<evidence type="ECO:0000313" key="12">
    <source>
        <dbReference type="Proteomes" id="UP000474718"/>
    </source>
</evidence>
<reference evidence="11" key="2">
    <citation type="submission" date="2016-11" db="EMBL/GenBank/DDBJ databases">
        <authorList>
            <person name="Jaros S."/>
            <person name="Januszkiewicz K."/>
            <person name="Wedrychowicz H."/>
        </authorList>
    </citation>
    <scope>NUCLEOTIDE SEQUENCE [LARGE SCALE GENOMIC DNA]</scope>
    <source>
        <strain evidence="11">DSM 4029</strain>
    </source>
</reference>
<dbReference type="RefSeq" id="WP_073260909.1">
    <property type="nucleotide sequence ID" value="NZ_FQVY01000001.1"/>
</dbReference>
<dbReference type="Pfam" id="PF00072">
    <property type="entry name" value="Response_reg"/>
    <property type="match status" value="1"/>
</dbReference>
<dbReference type="InterPro" id="IPR018060">
    <property type="entry name" value="HTH_AraC"/>
</dbReference>
<gene>
    <name evidence="9" type="ORF">GT747_02355</name>
    <name evidence="10" type="ORF">SAMN05444424_0270</name>
</gene>
<proteinExistence type="predicted"/>
<evidence type="ECO:0000256" key="2">
    <source>
        <dbReference type="ARBA" id="ARBA00023015"/>
    </source>
</evidence>
<dbReference type="SMART" id="SM00448">
    <property type="entry name" value="REC"/>
    <property type="match status" value="1"/>
</dbReference>
<dbReference type="PROSITE" id="PS00041">
    <property type="entry name" value="HTH_ARAC_FAMILY_1"/>
    <property type="match status" value="1"/>
</dbReference>
<dbReference type="EMBL" id="WWVX01000001">
    <property type="protein sequence ID" value="MZL68619.1"/>
    <property type="molecule type" value="Genomic_DNA"/>
</dbReference>
<evidence type="ECO:0000259" key="8">
    <source>
        <dbReference type="PROSITE" id="PS50110"/>
    </source>
</evidence>
<organism evidence="10 11">
    <name type="scientific">Bittarella massiliensis</name>
    <name type="common">ex Durand et al. 2017</name>
    <dbReference type="NCBI Taxonomy" id="1720313"/>
    <lineage>
        <taxon>Bacteria</taxon>
        <taxon>Bacillati</taxon>
        <taxon>Bacillota</taxon>
        <taxon>Clostridia</taxon>
        <taxon>Eubacteriales</taxon>
        <taxon>Oscillospiraceae</taxon>
        <taxon>Bittarella (ex Durand et al. 2017)</taxon>
    </lineage>
</organism>
<evidence type="ECO:0000313" key="9">
    <source>
        <dbReference type="EMBL" id="MZL68619.1"/>
    </source>
</evidence>
<dbReference type="CDD" id="cd17536">
    <property type="entry name" value="REC_YesN-like"/>
    <property type="match status" value="1"/>
</dbReference>
<dbReference type="Proteomes" id="UP000474718">
    <property type="component" value="Unassembled WGS sequence"/>
</dbReference>
<evidence type="ECO:0000256" key="1">
    <source>
        <dbReference type="ARBA" id="ARBA00018672"/>
    </source>
</evidence>
<dbReference type="PRINTS" id="PR00032">
    <property type="entry name" value="HTHARAC"/>
</dbReference>
<feature type="domain" description="HTH araC/xylS-type" evidence="7">
    <location>
        <begin position="369"/>
        <end position="468"/>
    </location>
</feature>
<evidence type="ECO:0000313" key="11">
    <source>
        <dbReference type="Proteomes" id="UP000184089"/>
    </source>
</evidence>